<dbReference type="KEGG" id="mbe:MBM_08021"/>
<evidence type="ECO:0000256" key="4">
    <source>
        <dbReference type="ARBA" id="ARBA00011335"/>
    </source>
</evidence>
<evidence type="ECO:0000256" key="11">
    <source>
        <dbReference type="RuleBase" id="RU362127"/>
    </source>
</evidence>
<proteinExistence type="inferred from homology"/>
<evidence type="ECO:0000256" key="6">
    <source>
        <dbReference type="ARBA" id="ARBA00022692"/>
    </source>
</evidence>
<evidence type="ECO:0000256" key="10">
    <source>
        <dbReference type="ARBA" id="ARBA00032062"/>
    </source>
</evidence>
<comment type="subunit">
    <text evidence="4 11">Heterodimer with ALG13 to form a functional enzyme.</text>
</comment>
<evidence type="ECO:0000256" key="8">
    <source>
        <dbReference type="ARBA" id="ARBA00022989"/>
    </source>
</evidence>
<evidence type="ECO:0000313" key="12">
    <source>
        <dbReference type="EMBL" id="EKD13820.1"/>
    </source>
</evidence>
<keyword evidence="7 11" id="KW-0256">Endoplasmic reticulum</keyword>
<feature type="transmembrane region" description="Helical" evidence="11">
    <location>
        <begin position="172"/>
        <end position="192"/>
    </location>
</feature>
<comment type="subcellular location">
    <subcellularLocation>
        <location evidence="1 11">Endoplasmic reticulum membrane</location>
        <topology evidence="1 11">Single-pass membrane protein</topology>
    </subcellularLocation>
    <subcellularLocation>
        <location evidence="2">Nucleus membrane</location>
        <topology evidence="2">Single-pass membrane protein</topology>
    </subcellularLocation>
</comment>
<dbReference type="PANTHER" id="PTHR12154:SF4">
    <property type="entry name" value="UDP-N-ACETYLGLUCOSAMINE TRANSFERASE SUBUNIT ALG14 HOMOLOG"/>
    <property type="match status" value="1"/>
</dbReference>
<evidence type="ECO:0000313" key="13">
    <source>
        <dbReference type="Proteomes" id="UP000006753"/>
    </source>
</evidence>
<dbReference type="Pfam" id="PF08660">
    <property type="entry name" value="Alg14"/>
    <property type="match status" value="1"/>
</dbReference>
<dbReference type="Gene3D" id="3.40.50.2000">
    <property type="entry name" value="Glycogen Phosphorylase B"/>
    <property type="match status" value="1"/>
</dbReference>
<comment type="function">
    <text evidence="11">Involved in protein N-glycosylation. Essential for the second step of the dolichol-linked oligosaccharide pathway. Anchors the catalytic subunit ALG13 to the ER.</text>
</comment>
<dbReference type="RefSeq" id="XP_007295910.1">
    <property type="nucleotide sequence ID" value="XM_007295848.1"/>
</dbReference>
<dbReference type="GeneID" id="18763956"/>
<dbReference type="Proteomes" id="UP000006753">
    <property type="component" value="Unassembled WGS sequence"/>
</dbReference>
<dbReference type="STRING" id="1072389.K1W995"/>
<sequence>MALSALRVLIAALLIVLSTAFLRLLYIIPSTSRRRPNVRKTSPSHMVMVLGSGGHTAEMMSLLRDTDPRRYTHRTYIISSGDSFSARKALDIERLIQSKQRRGQEPTQAGETDCMTGTWDVKIVPRARKIHQPLWTAPFSSLWCFVGCLKALRTTAQTSKVAPGHYPDVIITNGPATAVMVILAALSLKFFAVAPTSKMKIIYVESWARVKTLSLSGKVLLKMGICDRFLVQWETLAKTINGNGARKKVEWVGFLVE</sequence>
<keyword evidence="9 11" id="KW-0472">Membrane</keyword>
<dbReference type="HOGENOM" id="CLU_064541_0_0_1"/>
<name>K1W995_MARBU</name>
<organism evidence="12 13">
    <name type="scientific">Marssonina brunnea f. sp. multigermtubi (strain MB_m1)</name>
    <name type="common">Marssonina leaf spot fungus</name>
    <dbReference type="NCBI Taxonomy" id="1072389"/>
    <lineage>
        <taxon>Eukaryota</taxon>
        <taxon>Fungi</taxon>
        <taxon>Dikarya</taxon>
        <taxon>Ascomycota</taxon>
        <taxon>Pezizomycotina</taxon>
        <taxon>Leotiomycetes</taxon>
        <taxon>Helotiales</taxon>
        <taxon>Drepanopezizaceae</taxon>
        <taxon>Drepanopeziza</taxon>
    </lineage>
</organism>
<evidence type="ECO:0000256" key="5">
    <source>
        <dbReference type="ARBA" id="ARBA00017467"/>
    </source>
</evidence>
<feature type="transmembrane region" description="Helical" evidence="11">
    <location>
        <begin position="6"/>
        <end position="26"/>
    </location>
</feature>
<evidence type="ECO:0000256" key="9">
    <source>
        <dbReference type="ARBA" id="ARBA00023136"/>
    </source>
</evidence>
<dbReference type="GO" id="GO:0043541">
    <property type="term" value="C:UDP-N-acetylglucosamine transferase complex"/>
    <property type="evidence" value="ECO:0007669"/>
    <property type="project" value="TreeGrafter"/>
</dbReference>
<dbReference type="InParanoid" id="K1W995"/>
<comment type="similarity">
    <text evidence="3 11">Belongs to the ALG14 family.</text>
</comment>
<protein>
    <recommendedName>
        <fullName evidence="5 11">UDP-N-acetylglucosamine transferase subunit ALG14</fullName>
    </recommendedName>
    <alternativeName>
        <fullName evidence="10 11">Asparagine-linked glycosylation protein 14</fullName>
    </alternativeName>
</protein>
<keyword evidence="8 11" id="KW-1133">Transmembrane helix</keyword>
<dbReference type="AlphaFoldDB" id="K1W995"/>
<keyword evidence="12" id="KW-0808">Transferase</keyword>
<dbReference type="GO" id="GO:0004577">
    <property type="term" value="F:N-acetylglucosaminyldiphosphodolichol N-acetylglucosaminyltransferase activity"/>
    <property type="evidence" value="ECO:0007669"/>
    <property type="project" value="TreeGrafter"/>
</dbReference>
<evidence type="ECO:0000256" key="2">
    <source>
        <dbReference type="ARBA" id="ARBA00004590"/>
    </source>
</evidence>
<keyword evidence="13" id="KW-1185">Reference proteome</keyword>
<dbReference type="PANTHER" id="PTHR12154">
    <property type="entry name" value="GLYCOSYL TRANSFERASE-RELATED"/>
    <property type="match status" value="1"/>
</dbReference>
<gene>
    <name evidence="11" type="primary">ALG14</name>
    <name evidence="12" type="ORF">MBM_08021</name>
</gene>
<evidence type="ECO:0000256" key="1">
    <source>
        <dbReference type="ARBA" id="ARBA00004389"/>
    </source>
</evidence>
<dbReference type="InterPro" id="IPR013969">
    <property type="entry name" value="Oligosacch_biosynth_Alg14"/>
</dbReference>
<dbReference type="OMA" id="CRIVFIE"/>
<evidence type="ECO:0000256" key="3">
    <source>
        <dbReference type="ARBA" id="ARBA00009731"/>
    </source>
</evidence>
<evidence type="ECO:0000256" key="7">
    <source>
        <dbReference type="ARBA" id="ARBA00022824"/>
    </source>
</evidence>
<comment type="caution">
    <text evidence="11">Lacks conserved residue(s) required for the propagation of feature annotation.</text>
</comment>
<reference evidence="12 13" key="1">
    <citation type="journal article" date="2012" name="BMC Genomics">
        <title>Sequencing the genome of Marssonina brunnea reveals fungus-poplar co-evolution.</title>
        <authorList>
            <person name="Zhu S."/>
            <person name="Cao Y.-Z."/>
            <person name="Jiang C."/>
            <person name="Tan B.-Y."/>
            <person name="Wang Z."/>
            <person name="Feng S."/>
            <person name="Zhang L."/>
            <person name="Su X.-H."/>
            <person name="Brejova B."/>
            <person name="Vinar T."/>
            <person name="Xu M."/>
            <person name="Wang M.-X."/>
            <person name="Zhang S.-G."/>
            <person name="Huang M.-R."/>
            <person name="Wu R."/>
            <person name="Zhou Y."/>
        </authorList>
    </citation>
    <scope>NUCLEOTIDE SEQUENCE [LARGE SCALE GENOMIC DNA]</scope>
    <source>
        <strain evidence="12 13">MB_m1</strain>
    </source>
</reference>
<feature type="transmembrane region" description="Helical" evidence="11">
    <location>
        <begin position="134"/>
        <end position="152"/>
    </location>
</feature>
<dbReference type="FunCoup" id="K1W995">
    <property type="interactions" value="288"/>
</dbReference>
<dbReference type="eggNOG" id="KOG3339">
    <property type="taxonomic scope" value="Eukaryota"/>
</dbReference>
<keyword evidence="6 11" id="KW-0812">Transmembrane</keyword>
<dbReference type="GO" id="GO:0031965">
    <property type="term" value="C:nuclear membrane"/>
    <property type="evidence" value="ECO:0007669"/>
    <property type="project" value="UniProtKB-SubCell"/>
</dbReference>
<accession>K1W995</accession>
<dbReference type="OrthoDB" id="17098at2759"/>
<dbReference type="EMBL" id="JH921448">
    <property type="protein sequence ID" value="EKD13820.1"/>
    <property type="molecule type" value="Genomic_DNA"/>
</dbReference>
<dbReference type="GO" id="GO:0006488">
    <property type="term" value="P:dolichol-linked oligosaccharide biosynthetic process"/>
    <property type="evidence" value="ECO:0007669"/>
    <property type="project" value="InterPro"/>
</dbReference>